<dbReference type="Ensembl" id="ENSPSIT00000015296.1">
    <property type="protein sequence ID" value="ENSPSIP00000015225.1"/>
    <property type="gene ID" value="ENSPSIG00000013614.1"/>
</dbReference>
<accession>K7G4L4</accession>
<comment type="subcellular location">
    <subcellularLocation>
        <location evidence="1">Cell membrane</location>
        <topology evidence="1">Single-pass type II membrane protein</topology>
    </subcellularLocation>
</comment>
<dbReference type="PANTHER" id="PTHR45710:SF35">
    <property type="entry name" value="C-TYPE LECTIN DOMAIN FAMILY 2 MEMBER D"/>
    <property type="match status" value="1"/>
</dbReference>
<dbReference type="AlphaFoldDB" id="K7G4L4"/>
<dbReference type="eggNOG" id="KOG4297">
    <property type="taxonomic scope" value="Eukaryota"/>
</dbReference>
<name>K7G4L4_PELSI</name>
<evidence type="ECO:0000256" key="1">
    <source>
        <dbReference type="ARBA" id="ARBA00004401"/>
    </source>
</evidence>
<dbReference type="InterPro" id="IPR001304">
    <property type="entry name" value="C-type_lectin-like"/>
</dbReference>
<feature type="domain" description="C-type lectin" evidence="2">
    <location>
        <begin position="10"/>
        <end position="110"/>
    </location>
</feature>
<dbReference type="SUPFAM" id="SSF56436">
    <property type="entry name" value="C-type lectin-like"/>
    <property type="match status" value="1"/>
</dbReference>
<protein>
    <recommendedName>
        <fullName evidence="2">C-type lectin domain-containing protein</fullName>
    </recommendedName>
</protein>
<dbReference type="HOGENOM" id="CLU_049894_8_4_1"/>
<dbReference type="GeneTree" id="ENSGT00940000172710"/>
<dbReference type="Gene3D" id="3.10.100.10">
    <property type="entry name" value="Mannose-Binding Protein A, subunit A"/>
    <property type="match status" value="1"/>
</dbReference>
<organism evidence="3 4">
    <name type="scientific">Pelodiscus sinensis</name>
    <name type="common">Chinese softshell turtle</name>
    <name type="synonym">Trionyx sinensis</name>
    <dbReference type="NCBI Taxonomy" id="13735"/>
    <lineage>
        <taxon>Eukaryota</taxon>
        <taxon>Metazoa</taxon>
        <taxon>Chordata</taxon>
        <taxon>Craniata</taxon>
        <taxon>Vertebrata</taxon>
        <taxon>Euteleostomi</taxon>
        <taxon>Archelosauria</taxon>
        <taxon>Testudinata</taxon>
        <taxon>Testudines</taxon>
        <taxon>Cryptodira</taxon>
        <taxon>Trionychia</taxon>
        <taxon>Trionychidae</taxon>
        <taxon>Pelodiscus</taxon>
    </lineage>
</organism>
<dbReference type="InterPro" id="IPR050828">
    <property type="entry name" value="C-type_lectin/matrix_domain"/>
</dbReference>
<evidence type="ECO:0000313" key="4">
    <source>
        <dbReference type="Proteomes" id="UP000007267"/>
    </source>
</evidence>
<dbReference type="InterPro" id="IPR016186">
    <property type="entry name" value="C-type_lectin-like/link_sf"/>
</dbReference>
<evidence type="ECO:0000259" key="2">
    <source>
        <dbReference type="PROSITE" id="PS50041"/>
    </source>
</evidence>
<reference evidence="3" key="3">
    <citation type="submission" date="2025-08" db="UniProtKB">
        <authorList>
            <consortium name="Ensembl"/>
        </authorList>
    </citation>
    <scope>IDENTIFICATION</scope>
</reference>
<reference evidence="3" key="4">
    <citation type="submission" date="2025-09" db="UniProtKB">
        <authorList>
            <consortium name="Ensembl"/>
        </authorList>
    </citation>
    <scope>IDENTIFICATION</scope>
</reference>
<reference evidence="4" key="1">
    <citation type="submission" date="2011-10" db="EMBL/GenBank/DDBJ databases">
        <authorList>
            <consortium name="Soft-shell Turtle Genome Consortium"/>
        </authorList>
    </citation>
    <scope>NUCLEOTIDE SEQUENCE [LARGE SCALE GENOMIC DNA]</scope>
    <source>
        <strain evidence="4">Daiwa-1</strain>
    </source>
</reference>
<evidence type="ECO:0000313" key="3">
    <source>
        <dbReference type="Ensembl" id="ENSPSIP00000015225.1"/>
    </source>
</evidence>
<dbReference type="EMBL" id="AGCU01001610">
    <property type="status" value="NOT_ANNOTATED_CDS"/>
    <property type="molecule type" value="Genomic_DNA"/>
</dbReference>
<sequence>ACCPEKWIGYYGKCYFIMCRKRWGGGLLTGFSKGLCVIQGENIREFLMQYKGYLDAWLGVTREPAQPWKWPNGTIFSRPVQVGGGGECMCIFEKTISSSRCYTKRNWICSKPDELA</sequence>
<keyword evidence="4" id="KW-1185">Reference proteome</keyword>
<dbReference type="EMBL" id="AGCU01001609">
    <property type="status" value="NOT_ANNOTATED_CDS"/>
    <property type="molecule type" value="Genomic_DNA"/>
</dbReference>
<dbReference type="Pfam" id="PF00059">
    <property type="entry name" value="Lectin_C"/>
    <property type="match status" value="1"/>
</dbReference>
<dbReference type="GO" id="GO:0005886">
    <property type="term" value="C:plasma membrane"/>
    <property type="evidence" value="ECO:0007669"/>
    <property type="project" value="UniProtKB-SubCell"/>
</dbReference>
<dbReference type="SMART" id="SM00034">
    <property type="entry name" value="CLECT"/>
    <property type="match status" value="1"/>
</dbReference>
<proteinExistence type="predicted"/>
<reference evidence="4" key="2">
    <citation type="journal article" date="2013" name="Nat. Genet.">
        <title>The draft genomes of soft-shell turtle and green sea turtle yield insights into the development and evolution of the turtle-specific body plan.</title>
        <authorList>
            <person name="Wang Z."/>
            <person name="Pascual-Anaya J."/>
            <person name="Zadissa A."/>
            <person name="Li W."/>
            <person name="Niimura Y."/>
            <person name="Huang Z."/>
            <person name="Li C."/>
            <person name="White S."/>
            <person name="Xiong Z."/>
            <person name="Fang D."/>
            <person name="Wang B."/>
            <person name="Ming Y."/>
            <person name="Chen Y."/>
            <person name="Zheng Y."/>
            <person name="Kuraku S."/>
            <person name="Pignatelli M."/>
            <person name="Herrero J."/>
            <person name="Beal K."/>
            <person name="Nozawa M."/>
            <person name="Li Q."/>
            <person name="Wang J."/>
            <person name="Zhang H."/>
            <person name="Yu L."/>
            <person name="Shigenobu S."/>
            <person name="Wang J."/>
            <person name="Liu J."/>
            <person name="Flicek P."/>
            <person name="Searle S."/>
            <person name="Wang J."/>
            <person name="Kuratani S."/>
            <person name="Yin Y."/>
            <person name="Aken B."/>
            <person name="Zhang G."/>
            <person name="Irie N."/>
        </authorList>
    </citation>
    <scope>NUCLEOTIDE SEQUENCE [LARGE SCALE GENOMIC DNA]</scope>
    <source>
        <strain evidence="4">Daiwa-1</strain>
    </source>
</reference>
<dbReference type="InterPro" id="IPR016187">
    <property type="entry name" value="CTDL_fold"/>
</dbReference>
<dbReference type="Proteomes" id="UP000007267">
    <property type="component" value="Unassembled WGS sequence"/>
</dbReference>
<dbReference type="PANTHER" id="PTHR45710">
    <property type="entry name" value="C-TYPE LECTIN DOMAIN-CONTAINING PROTEIN 180"/>
    <property type="match status" value="1"/>
</dbReference>
<dbReference type="PROSITE" id="PS50041">
    <property type="entry name" value="C_TYPE_LECTIN_2"/>
    <property type="match status" value="1"/>
</dbReference>